<dbReference type="InterPro" id="IPR013655">
    <property type="entry name" value="PAS_fold_3"/>
</dbReference>
<dbReference type="CDD" id="cd00130">
    <property type="entry name" value="PAS"/>
    <property type="match status" value="1"/>
</dbReference>
<dbReference type="NCBIfam" id="TIGR00229">
    <property type="entry name" value="sensory_box"/>
    <property type="match status" value="1"/>
</dbReference>
<accession>A0AA95KMU1</accession>
<organism evidence="2">
    <name type="scientific">Candidatus Thiothrix putei</name>
    <dbReference type="NCBI Taxonomy" id="3080811"/>
    <lineage>
        <taxon>Bacteria</taxon>
        <taxon>Pseudomonadati</taxon>
        <taxon>Pseudomonadota</taxon>
        <taxon>Gammaproteobacteria</taxon>
        <taxon>Thiotrichales</taxon>
        <taxon>Thiotrichaceae</taxon>
        <taxon>Thiothrix</taxon>
    </lineage>
</organism>
<gene>
    <name evidence="2" type="ORF">QJT81_00890</name>
</gene>
<dbReference type="Proteomes" id="UP001301326">
    <property type="component" value="Chromosome"/>
</dbReference>
<reference evidence="2" key="2">
    <citation type="submission" date="2023-04" db="EMBL/GenBank/DDBJ databases">
        <authorList>
            <person name="Beletskiy A.V."/>
            <person name="Mardanov A.V."/>
            <person name="Ravin N.V."/>
        </authorList>
    </citation>
    <scope>NUCLEOTIDE SEQUENCE</scope>
    <source>
        <strain evidence="2">GKL-02</strain>
    </source>
</reference>
<dbReference type="PROSITE" id="PS50112">
    <property type="entry name" value="PAS"/>
    <property type="match status" value="1"/>
</dbReference>
<dbReference type="AlphaFoldDB" id="A0AA95KMU1"/>
<feature type="domain" description="PAS" evidence="1">
    <location>
        <begin position="48"/>
        <end position="83"/>
    </location>
</feature>
<dbReference type="Gene3D" id="3.30.450.20">
    <property type="entry name" value="PAS domain"/>
    <property type="match status" value="1"/>
</dbReference>
<dbReference type="EMBL" id="CP124756">
    <property type="protein sequence ID" value="WGZ94575.1"/>
    <property type="molecule type" value="Genomic_DNA"/>
</dbReference>
<name>A0AA95KMU1_9GAMM</name>
<dbReference type="InterPro" id="IPR000014">
    <property type="entry name" value="PAS"/>
</dbReference>
<dbReference type="InterPro" id="IPR035965">
    <property type="entry name" value="PAS-like_dom_sf"/>
</dbReference>
<dbReference type="Pfam" id="PF08447">
    <property type="entry name" value="PAS_3"/>
    <property type="match status" value="1"/>
</dbReference>
<reference evidence="2" key="1">
    <citation type="journal article" date="2023" name="Int. J. Mol. Sci.">
        <title>Metagenomics Revealed a New Genus 'Candidatus Thiocaldithrix dubininis' gen. nov., sp. nov. and a New Species 'Candidatus Thiothrix putei' sp. nov. in the Family Thiotrichaceae, Some Members of Which Have Traits of Both Na+- and H+-Motive Energetics.</title>
        <authorList>
            <person name="Ravin N.V."/>
            <person name="Muntyan M.S."/>
            <person name="Smolyakov D.D."/>
            <person name="Rudenko T.S."/>
            <person name="Beletsky A.V."/>
            <person name="Mardanov A.V."/>
            <person name="Grabovich M.Y."/>
        </authorList>
    </citation>
    <scope>NUCLEOTIDE SEQUENCE</scope>
    <source>
        <strain evidence="2">GKL-02</strain>
    </source>
</reference>
<dbReference type="SUPFAM" id="SSF55785">
    <property type="entry name" value="PYP-like sensor domain (PAS domain)"/>
    <property type="match status" value="1"/>
</dbReference>
<evidence type="ECO:0000259" key="1">
    <source>
        <dbReference type="PROSITE" id="PS50112"/>
    </source>
</evidence>
<dbReference type="SMART" id="SM00091">
    <property type="entry name" value="PAS"/>
    <property type="match status" value="1"/>
</dbReference>
<evidence type="ECO:0000313" key="2">
    <source>
        <dbReference type="EMBL" id="WGZ94575.1"/>
    </source>
</evidence>
<proteinExistence type="predicted"/>
<dbReference type="KEGG" id="tput:QJT81_00890"/>
<protein>
    <submittedName>
        <fullName evidence="2">PAS domain-containing protein</fullName>
    </submittedName>
</protein>
<sequence>MEDMTTKDVLEPYTEHVLDYYDGTSRRVLVKDEEIPFPEGKLIVSRTDLRGIITHCNHAFVEMSGYTEAELIGQPHYILRHPDMPKAIFKEAWETVAQGNKWHGYVKNLCKDGCYYWVYATIILNVREGKAVSCTSVRRKPSRTQVDACIAHYAQLKQAEARHNALCHDG</sequence>